<evidence type="ECO:0000313" key="1">
    <source>
        <dbReference type="EMBL" id="PZG01047.1"/>
    </source>
</evidence>
<dbReference type="AlphaFoldDB" id="A0A2W2DV48"/>
<dbReference type="Proteomes" id="UP000248627">
    <property type="component" value="Unassembled WGS sequence"/>
</dbReference>
<organism evidence="1 2">
    <name type="scientific">Micromonospora endophytica</name>
    <dbReference type="NCBI Taxonomy" id="515350"/>
    <lineage>
        <taxon>Bacteria</taxon>
        <taxon>Bacillati</taxon>
        <taxon>Actinomycetota</taxon>
        <taxon>Actinomycetes</taxon>
        <taxon>Micromonosporales</taxon>
        <taxon>Micromonosporaceae</taxon>
        <taxon>Micromonospora</taxon>
    </lineage>
</organism>
<dbReference type="EMBL" id="POTX01000002">
    <property type="protein sequence ID" value="PZG01047.1"/>
    <property type="molecule type" value="Genomic_DNA"/>
</dbReference>
<dbReference type="OrthoDB" id="1290722at2"/>
<dbReference type="RefSeq" id="WP_111241224.1">
    <property type="nucleotide sequence ID" value="NZ_AP023358.1"/>
</dbReference>
<sequence length="591" mass="63617">MTTHQDALFVAEVRAALAERIRSIDREATAGPDAWRELQHRALAERIKALAAATHRVNDPTGALDGVDLLGHATRLAVRLTELQGPSGLFTGGDNVDSPPDSAFSINDLADALLLLRHAENPVPGEPPLTQLLQRLLLAASPALTEGGVHTPNHRWEIAAALARLFLVTPQPAQADRVDQWLAEGIDIDDDGLYSERSANYAAHVSNPSLLTVASVFDRPDLVDAVERNLDATLDLLLPDGTVETVLSRRQDQNRPIPLADYLLPLRRVALLRGRGDLAWAAGLALEQGINAPTDAAARLVLDPDIADTLPAPVRPQRPRRRVFGAAGLLMVHQPSTTTVIFGGSDYPRHGRIRSGLANSPTFLRLFAGAAVLDSVRLSRVFFGKGPFRPEGLTVEWDATAEPAVLLAETVSASYYQPLNTADCDPRGDYRLGDEGRFSAAMDFDRRTRDDRVLNTAIRAQPTATGVELTVDLTGAVVDWTLEWAFRPGGVLTGARPIGVDRWQLDLPAAAEAGPVNASYQFGRDSITVSVLEASGGQDLPWSEAFSPPAYEPGEEYRFLGGTDAAAGPRLYLSGRVPARVRVHISAESAG</sequence>
<keyword evidence="2" id="KW-1185">Reference proteome</keyword>
<name>A0A2W2DV48_9ACTN</name>
<protein>
    <submittedName>
        <fullName evidence="1">Uncharacterized protein</fullName>
    </submittedName>
</protein>
<gene>
    <name evidence="1" type="ORF">C1I93_00735</name>
</gene>
<proteinExistence type="predicted"/>
<accession>A0A2W2DV48</accession>
<evidence type="ECO:0000313" key="2">
    <source>
        <dbReference type="Proteomes" id="UP000248627"/>
    </source>
</evidence>
<reference evidence="1 2" key="1">
    <citation type="submission" date="2018-01" db="EMBL/GenBank/DDBJ databases">
        <title>Draft genome sequence of Jishengella endophytica.</title>
        <authorList>
            <person name="Sahin N."/>
            <person name="Ay H."/>
            <person name="Saygin H."/>
        </authorList>
    </citation>
    <scope>NUCLEOTIDE SEQUENCE [LARGE SCALE GENOMIC DNA]</scope>
    <source>
        <strain evidence="1 2">DSM 45430</strain>
    </source>
</reference>
<comment type="caution">
    <text evidence="1">The sequence shown here is derived from an EMBL/GenBank/DDBJ whole genome shotgun (WGS) entry which is preliminary data.</text>
</comment>